<dbReference type="Proteomes" id="UP000324383">
    <property type="component" value="Unassembled WGS sequence"/>
</dbReference>
<dbReference type="PANTHER" id="PTHR36984">
    <property type="entry name" value="CRISPR-ASSOCIATED ENDORIBONUCLEASE CAS6 1"/>
    <property type="match status" value="1"/>
</dbReference>
<evidence type="ECO:0000313" key="5">
    <source>
        <dbReference type="EMBL" id="TYK34285.1"/>
    </source>
</evidence>
<evidence type="ECO:0000256" key="1">
    <source>
        <dbReference type="ARBA" id="ARBA00005937"/>
    </source>
</evidence>
<dbReference type="EMBL" id="VKLW01000008">
    <property type="protein sequence ID" value="TYK34285.1"/>
    <property type="molecule type" value="Genomic_DNA"/>
</dbReference>
<dbReference type="InterPro" id="IPR049435">
    <property type="entry name" value="Cas_Cas6_C"/>
</dbReference>
<evidence type="ECO:0000259" key="4">
    <source>
        <dbReference type="Pfam" id="PF01881"/>
    </source>
</evidence>
<evidence type="ECO:0000256" key="2">
    <source>
        <dbReference type="ARBA" id="ARBA00022884"/>
    </source>
</evidence>
<keyword evidence="2" id="KW-0694">RNA-binding</keyword>
<proteinExistence type="inferred from homology"/>
<dbReference type="GO" id="GO:0003723">
    <property type="term" value="F:RNA binding"/>
    <property type="evidence" value="ECO:0007669"/>
    <property type="project" value="UniProtKB-KW"/>
</dbReference>
<organism evidence="5 6">
    <name type="scientific">Bacteroides pyogenes</name>
    <dbReference type="NCBI Taxonomy" id="310300"/>
    <lineage>
        <taxon>Bacteria</taxon>
        <taxon>Pseudomonadati</taxon>
        <taxon>Bacteroidota</taxon>
        <taxon>Bacteroidia</taxon>
        <taxon>Bacteroidales</taxon>
        <taxon>Bacteroidaceae</taxon>
        <taxon>Bacteroides</taxon>
    </lineage>
</organism>
<dbReference type="CDD" id="cd21140">
    <property type="entry name" value="Cas6_I-like"/>
    <property type="match status" value="1"/>
</dbReference>
<protein>
    <submittedName>
        <fullName evidence="5">CRISPR-associated endoribonuclease Cas6</fullName>
    </submittedName>
</protein>
<dbReference type="Gene3D" id="3.30.70.1900">
    <property type="match status" value="1"/>
</dbReference>
<dbReference type="Gene3D" id="3.30.70.1890">
    <property type="match status" value="1"/>
</dbReference>
<dbReference type="InterPro" id="IPR010156">
    <property type="entry name" value="CRISPR-assoc_prot_Cas6"/>
</dbReference>
<dbReference type="PROSITE" id="PS51257">
    <property type="entry name" value="PROKAR_LIPOPROTEIN"/>
    <property type="match status" value="1"/>
</dbReference>
<dbReference type="PANTHER" id="PTHR36984:SF1">
    <property type="entry name" value="CRISPR-ASSOCIATED ENDORIBONUCLEASE CAS6 1"/>
    <property type="match status" value="1"/>
</dbReference>
<reference evidence="5 6" key="1">
    <citation type="submission" date="2019-07" db="EMBL/GenBank/DDBJ databases">
        <title>Draft Genome Sequences of Bacteroides pyogenes Strains Isolated from the Uterus Holstein Dairy Cows with Metritis.</title>
        <authorList>
            <person name="Cunha F."/>
            <person name="Galvao K.N."/>
            <person name="Jeon S.J."/>
            <person name="Jeong K.C."/>
        </authorList>
    </citation>
    <scope>NUCLEOTIDE SEQUENCE [LARGE SCALE GENOMIC DNA]</scope>
    <source>
        <strain evidence="5 6">KG-31</strain>
    </source>
</reference>
<dbReference type="NCBIfam" id="TIGR01877">
    <property type="entry name" value="cas_cas6"/>
    <property type="match status" value="1"/>
</dbReference>
<dbReference type="GO" id="GO:0051607">
    <property type="term" value="P:defense response to virus"/>
    <property type="evidence" value="ECO:0007669"/>
    <property type="project" value="UniProtKB-KW"/>
</dbReference>
<keyword evidence="6" id="KW-1185">Reference proteome</keyword>
<accession>A0A5D3EFP5</accession>
<evidence type="ECO:0000313" key="6">
    <source>
        <dbReference type="Proteomes" id="UP000324383"/>
    </source>
</evidence>
<gene>
    <name evidence="5" type="primary">cas6</name>
    <name evidence="5" type="ORF">FNJ60_04635</name>
</gene>
<sequence length="220" mass="25033">MRIHIKISSSDRLIGFNYQPLLTGCVHKWLGGNNNEHGKISLYSFSWLQNVDITNKGVKLRNGSYFTLNFYDVQQVKNVVKNILEQPEMFADARVVDIRIQYTPLFSEKERFSLASPVLIKRYNNEGKETHYTYLDEEAGKLMAETLKAKAKIAGLDTENVKVYFDKEYHSPRTKIISYKNIKNRVTMCPVIIEGSPEIVAFAWDVGIGNSTGIGFGALK</sequence>
<dbReference type="RefSeq" id="WP_027325476.1">
    <property type="nucleotide sequence ID" value="NZ_CAMBON010000058.1"/>
</dbReference>
<dbReference type="Pfam" id="PF01881">
    <property type="entry name" value="Cas_Cas6_C"/>
    <property type="match status" value="1"/>
</dbReference>
<name>A0A5D3EFP5_9BACE</name>
<comment type="caution">
    <text evidence="5">The sequence shown here is derived from an EMBL/GenBank/DDBJ whole genome shotgun (WGS) entry which is preliminary data.</text>
</comment>
<evidence type="ECO:0000256" key="3">
    <source>
        <dbReference type="ARBA" id="ARBA00023118"/>
    </source>
</evidence>
<comment type="similarity">
    <text evidence="1">Belongs to the CRISPR-associated protein Cas6/Cse3/CasE family.</text>
</comment>
<keyword evidence="3" id="KW-0051">Antiviral defense</keyword>
<feature type="domain" description="CRISPR associated protein Cas6 C-terminal" evidence="4">
    <location>
        <begin position="106"/>
        <end position="219"/>
    </location>
</feature>
<dbReference type="InterPro" id="IPR045747">
    <property type="entry name" value="CRISPR-assoc_prot_Cas6_N_sf"/>
</dbReference>
<dbReference type="AlphaFoldDB" id="A0A5D3EFP5"/>
<dbReference type="GO" id="GO:0016788">
    <property type="term" value="F:hydrolase activity, acting on ester bonds"/>
    <property type="evidence" value="ECO:0007669"/>
    <property type="project" value="InterPro"/>
</dbReference>